<dbReference type="EMBL" id="CAUYUJ010001684">
    <property type="protein sequence ID" value="CAK0797139.1"/>
    <property type="molecule type" value="Genomic_DNA"/>
</dbReference>
<evidence type="ECO:0000313" key="2">
    <source>
        <dbReference type="EMBL" id="CAK0797139.1"/>
    </source>
</evidence>
<organism evidence="2 3">
    <name type="scientific">Prorocentrum cordatum</name>
    <dbReference type="NCBI Taxonomy" id="2364126"/>
    <lineage>
        <taxon>Eukaryota</taxon>
        <taxon>Sar</taxon>
        <taxon>Alveolata</taxon>
        <taxon>Dinophyceae</taxon>
        <taxon>Prorocentrales</taxon>
        <taxon>Prorocentraceae</taxon>
        <taxon>Prorocentrum</taxon>
    </lineage>
</organism>
<protein>
    <submittedName>
        <fullName evidence="2">Uncharacterized protein</fullName>
    </submittedName>
</protein>
<feature type="non-terminal residue" evidence="2">
    <location>
        <position position="1"/>
    </location>
</feature>
<accession>A0ABN9PZD7</accession>
<feature type="region of interest" description="Disordered" evidence="1">
    <location>
        <begin position="1"/>
        <end position="23"/>
    </location>
</feature>
<evidence type="ECO:0000256" key="1">
    <source>
        <dbReference type="SAM" id="MobiDB-lite"/>
    </source>
</evidence>
<gene>
    <name evidence="2" type="ORF">PCOR1329_LOCUS6310</name>
</gene>
<name>A0ABN9PZD7_9DINO</name>
<feature type="compositionally biased region" description="Low complexity" evidence="1">
    <location>
        <begin position="95"/>
        <end position="105"/>
    </location>
</feature>
<feature type="region of interest" description="Disordered" evidence="1">
    <location>
        <begin position="67"/>
        <end position="105"/>
    </location>
</feature>
<comment type="caution">
    <text evidence="2">The sequence shown here is derived from an EMBL/GenBank/DDBJ whole genome shotgun (WGS) entry which is preliminary data.</text>
</comment>
<evidence type="ECO:0000313" key="3">
    <source>
        <dbReference type="Proteomes" id="UP001189429"/>
    </source>
</evidence>
<feature type="region of interest" description="Disordered" evidence="1">
    <location>
        <begin position="121"/>
        <end position="147"/>
    </location>
</feature>
<keyword evidence="3" id="KW-1185">Reference proteome</keyword>
<sequence length="147" mass="15195">GNGGGQRASSSARPIPAPPRAPIWNATAQSALCVGGASTPSGAQRSLRRPAQLGHAYARLMLDRPKSRRIGTLPCRTPATQDRIPGDRQQAPTRPATKTALLRPTTAAARAAATAVVCARARPAPTPDPPSFLGDFASRSGTPALLF</sequence>
<proteinExistence type="predicted"/>
<dbReference type="Proteomes" id="UP001189429">
    <property type="component" value="Unassembled WGS sequence"/>
</dbReference>
<reference evidence="2" key="1">
    <citation type="submission" date="2023-10" db="EMBL/GenBank/DDBJ databases">
        <authorList>
            <person name="Chen Y."/>
            <person name="Shah S."/>
            <person name="Dougan E. K."/>
            <person name="Thang M."/>
            <person name="Chan C."/>
        </authorList>
    </citation>
    <scope>NUCLEOTIDE SEQUENCE [LARGE SCALE GENOMIC DNA]</scope>
</reference>